<dbReference type="EMBL" id="JACRIW010000118">
    <property type="protein sequence ID" value="MBI5171103.1"/>
    <property type="molecule type" value="Genomic_DNA"/>
</dbReference>
<organism evidence="3 4">
    <name type="scientific">Eiseniibacteriota bacterium</name>
    <dbReference type="NCBI Taxonomy" id="2212470"/>
    <lineage>
        <taxon>Bacteria</taxon>
        <taxon>Candidatus Eiseniibacteriota</taxon>
    </lineage>
</organism>
<evidence type="ECO:0000259" key="2">
    <source>
        <dbReference type="Pfam" id="PF00535"/>
    </source>
</evidence>
<evidence type="ECO:0000313" key="4">
    <source>
        <dbReference type="Proteomes" id="UP000696931"/>
    </source>
</evidence>
<accession>A0A933W4J4</accession>
<dbReference type="SUPFAM" id="SSF53448">
    <property type="entry name" value="Nucleotide-diphospho-sugar transferases"/>
    <property type="match status" value="1"/>
</dbReference>
<dbReference type="Pfam" id="PF00535">
    <property type="entry name" value="Glycos_transf_2"/>
    <property type="match status" value="1"/>
</dbReference>
<keyword evidence="1" id="KW-1133">Transmembrane helix</keyword>
<dbReference type="Proteomes" id="UP000696931">
    <property type="component" value="Unassembled WGS sequence"/>
</dbReference>
<dbReference type="AlphaFoldDB" id="A0A933W4J4"/>
<reference evidence="3" key="1">
    <citation type="submission" date="2020-07" db="EMBL/GenBank/DDBJ databases">
        <title>Huge and variable diversity of episymbiotic CPR bacteria and DPANN archaea in groundwater ecosystems.</title>
        <authorList>
            <person name="He C.Y."/>
            <person name="Keren R."/>
            <person name="Whittaker M."/>
            <person name="Farag I.F."/>
            <person name="Doudna J."/>
            <person name="Cate J.H.D."/>
            <person name="Banfield J.F."/>
        </authorList>
    </citation>
    <scope>NUCLEOTIDE SEQUENCE</scope>
    <source>
        <strain evidence="3">NC_groundwater_1813_Pr3_B-0.1um_71_17</strain>
    </source>
</reference>
<proteinExistence type="predicted"/>
<dbReference type="Gene3D" id="3.90.550.10">
    <property type="entry name" value="Spore Coat Polysaccharide Biosynthesis Protein SpsA, Chain A"/>
    <property type="match status" value="1"/>
</dbReference>
<sequence length="322" mass="35653">MKLVIQIPCLNEEASLPATFADLPRTLPGIATVEYLVIDDGSTDRTSEVARELGVHRVVRFPSRRGLARGFEAGLREALAMGADIIVNTDADNQYQGQDIGKLIQPILERRADMVVGTRPIDNIEHFSPLKKSLQKLGSGVVRTLSGSDVPDATSGFRAYSREAAMKLTVLTNFTYTLETIIQASQKNITVTAVPIRTNGMLRESRLFKGMRAYITRSLGTMFRVYVLYQPLRFFLTIASLFGAGALVLFVRFFWLYFTTTGQTGHVQSVIVGGVLAMIAALLAAFGILADLTAMNRRILEEIVMNSRVLRYGRTRKEQEPS</sequence>
<keyword evidence="1" id="KW-0472">Membrane</keyword>
<evidence type="ECO:0000313" key="3">
    <source>
        <dbReference type="EMBL" id="MBI5171103.1"/>
    </source>
</evidence>
<dbReference type="InterPro" id="IPR029044">
    <property type="entry name" value="Nucleotide-diphossugar_trans"/>
</dbReference>
<name>A0A933W4J4_UNCEI</name>
<feature type="transmembrane region" description="Helical" evidence="1">
    <location>
        <begin position="270"/>
        <end position="290"/>
    </location>
</feature>
<dbReference type="CDD" id="cd04179">
    <property type="entry name" value="DPM_DPG-synthase_like"/>
    <property type="match status" value="1"/>
</dbReference>
<dbReference type="InterPro" id="IPR050256">
    <property type="entry name" value="Glycosyltransferase_2"/>
</dbReference>
<evidence type="ECO:0000256" key="1">
    <source>
        <dbReference type="SAM" id="Phobius"/>
    </source>
</evidence>
<comment type="caution">
    <text evidence="3">The sequence shown here is derived from an EMBL/GenBank/DDBJ whole genome shotgun (WGS) entry which is preliminary data.</text>
</comment>
<keyword evidence="1" id="KW-0812">Transmembrane</keyword>
<dbReference type="PANTHER" id="PTHR48090:SF7">
    <property type="entry name" value="RFBJ PROTEIN"/>
    <property type="match status" value="1"/>
</dbReference>
<dbReference type="PANTHER" id="PTHR48090">
    <property type="entry name" value="UNDECAPRENYL-PHOSPHATE 4-DEOXY-4-FORMAMIDO-L-ARABINOSE TRANSFERASE-RELATED"/>
    <property type="match status" value="1"/>
</dbReference>
<dbReference type="InterPro" id="IPR001173">
    <property type="entry name" value="Glyco_trans_2-like"/>
</dbReference>
<gene>
    <name evidence="3" type="ORF">HZA61_16575</name>
</gene>
<protein>
    <submittedName>
        <fullName evidence="3">Glycosyltransferase family 2 protein</fullName>
    </submittedName>
</protein>
<feature type="domain" description="Glycosyltransferase 2-like" evidence="2">
    <location>
        <begin position="7"/>
        <end position="168"/>
    </location>
</feature>
<feature type="transmembrane region" description="Helical" evidence="1">
    <location>
        <begin position="234"/>
        <end position="258"/>
    </location>
</feature>